<accession>A0A0F9I258</accession>
<gene>
    <name evidence="1" type="ORF">LCGC14_1712660</name>
</gene>
<evidence type="ECO:0000313" key="1">
    <source>
        <dbReference type="EMBL" id="KKM13789.1"/>
    </source>
</evidence>
<name>A0A0F9I258_9ZZZZ</name>
<reference evidence="1" key="1">
    <citation type="journal article" date="2015" name="Nature">
        <title>Complex archaea that bridge the gap between prokaryotes and eukaryotes.</title>
        <authorList>
            <person name="Spang A."/>
            <person name="Saw J.H."/>
            <person name="Jorgensen S.L."/>
            <person name="Zaremba-Niedzwiedzka K."/>
            <person name="Martijn J."/>
            <person name="Lind A.E."/>
            <person name="van Eijk R."/>
            <person name="Schleper C."/>
            <person name="Guy L."/>
            <person name="Ettema T.J."/>
        </authorList>
    </citation>
    <scope>NUCLEOTIDE SEQUENCE</scope>
</reference>
<protein>
    <submittedName>
        <fullName evidence="1">Uncharacterized protein</fullName>
    </submittedName>
</protein>
<proteinExistence type="predicted"/>
<dbReference type="AlphaFoldDB" id="A0A0F9I258"/>
<comment type="caution">
    <text evidence="1">The sequence shown here is derived from an EMBL/GenBank/DDBJ whole genome shotgun (WGS) entry which is preliminary data.</text>
</comment>
<organism evidence="1">
    <name type="scientific">marine sediment metagenome</name>
    <dbReference type="NCBI Taxonomy" id="412755"/>
    <lineage>
        <taxon>unclassified sequences</taxon>
        <taxon>metagenomes</taxon>
        <taxon>ecological metagenomes</taxon>
    </lineage>
</organism>
<dbReference type="EMBL" id="LAZR01015298">
    <property type="protein sequence ID" value="KKM13789.1"/>
    <property type="molecule type" value="Genomic_DNA"/>
</dbReference>
<sequence>MDCYDTIVFYCPDCGYEIPTQSKGGECLLQNFPHTAVPGDVASDCNRHTPVICQCGSKWVFDHPKTVCLTLRKVN</sequence>